<evidence type="ECO:0000256" key="2">
    <source>
        <dbReference type="SAM" id="Phobius"/>
    </source>
</evidence>
<organism evidence="4 5">
    <name type="scientific">Nocardioides agri</name>
    <dbReference type="NCBI Taxonomy" id="2682843"/>
    <lineage>
        <taxon>Bacteria</taxon>
        <taxon>Bacillati</taxon>
        <taxon>Actinomycetota</taxon>
        <taxon>Actinomycetes</taxon>
        <taxon>Propionibacteriales</taxon>
        <taxon>Nocardioidaceae</taxon>
        <taxon>Nocardioides</taxon>
    </lineage>
</organism>
<proteinExistence type="predicted"/>
<dbReference type="InterPro" id="IPR044049">
    <property type="entry name" value="EccD_transm"/>
</dbReference>
<feature type="transmembrane region" description="Helical" evidence="2">
    <location>
        <begin position="303"/>
        <end position="327"/>
    </location>
</feature>
<name>A0A6L6XS73_9ACTN</name>
<feature type="domain" description="EccD-like transmembrane" evidence="3">
    <location>
        <begin position="156"/>
        <end position="442"/>
    </location>
</feature>
<evidence type="ECO:0000256" key="1">
    <source>
        <dbReference type="SAM" id="MobiDB-lite"/>
    </source>
</evidence>
<dbReference type="AlphaFoldDB" id="A0A6L6XS73"/>
<feature type="transmembrane region" description="Helical" evidence="2">
    <location>
        <begin position="234"/>
        <end position="255"/>
    </location>
</feature>
<evidence type="ECO:0000313" key="5">
    <source>
        <dbReference type="Proteomes" id="UP000473525"/>
    </source>
</evidence>
<keyword evidence="2" id="KW-0812">Transmembrane</keyword>
<keyword evidence="2" id="KW-0472">Membrane</keyword>
<reference evidence="4 5" key="1">
    <citation type="submission" date="2019-12" db="EMBL/GenBank/DDBJ databases">
        <authorList>
            <person name="Huq M.A."/>
        </authorList>
    </citation>
    <scope>NUCLEOTIDE SEQUENCE [LARGE SCALE GENOMIC DNA]</scope>
    <source>
        <strain evidence="4 5">MAH-18</strain>
    </source>
</reference>
<dbReference type="EMBL" id="WSEK01000004">
    <property type="protein sequence ID" value="MVQ50204.1"/>
    <property type="molecule type" value="Genomic_DNA"/>
</dbReference>
<feature type="transmembrane region" description="Helical" evidence="2">
    <location>
        <begin position="386"/>
        <end position="406"/>
    </location>
</feature>
<feature type="transmembrane region" description="Helical" evidence="2">
    <location>
        <begin position="178"/>
        <end position="196"/>
    </location>
</feature>
<feature type="transmembrane region" description="Helical" evidence="2">
    <location>
        <begin position="130"/>
        <end position="149"/>
    </location>
</feature>
<protein>
    <recommendedName>
        <fullName evidence="3">EccD-like transmembrane domain-containing protein</fullName>
    </recommendedName>
</protein>
<feature type="transmembrane region" description="Helical" evidence="2">
    <location>
        <begin position="208"/>
        <end position="228"/>
    </location>
</feature>
<dbReference type="Pfam" id="PF19053">
    <property type="entry name" value="EccD"/>
    <property type="match status" value="1"/>
</dbReference>
<feature type="transmembrane region" description="Helical" evidence="2">
    <location>
        <begin position="107"/>
        <end position="124"/>
    </location>
</feature>
<keyword evidence="5" id="KW-1185">Reference proteome</keyword>
<feature type="transmembrane region" description="Helical" evidence="2">
    <location>
        <begin position="361"/>
        <end position="380"/>
    </location>
</feature>
<evidence type="ECO:0000313" key="4">
    <source>
        <dbReference type="EMBL" id="MVQ50204.1"/>
    </source>
</evidence>
<dbReference type="Proteomes" id="UP000473525">
    <property type="component" value="Unassembled WGS sequence"/>
</dbReference>
<comment type="caution">
    <text evidence="4">The sequence shown here is derived from an EMBL/GenBank/DDBJ whole genome shotgun (WGS) entry which is preliminary data.</text>
</comment>
<keyword evidence="2" id="KW-1133">Transmembrane helix</keyword>
<sequence>MVTNATADLAVSVHGPTGVLDLVVPAGAAAVDVAEAYARQSGLATIPALCTRVGQVLPPDGPLVRQGVRSGDLLVATPGPVPAGRRPSPAEPARAVRRSGAAASGPAALAGCAGVLAGWCAATADDERLRTATVAVLVAGALVALLPFGRGIGARAVAAPALAAGAALALAWDPAPARLPVVLGICGLVAAVAAAAARALSRAADEPLQAWIVSGAGLFVITWLSALAGAPPRVSWAALLVLATLAARIVPGLVVDVPDQYLIDLERLAVTAWSARDQPTGKRGRTMIPPAAVAAVASRGARLLTAAAAAISVVVLVAAPLLLTTATLRVDRIGARVLVGCAGAALLLAARSYRHRGARSLLRAAGLWCGAVLVVALLPVMGETAVLTLAIAAVGLGAVLVVVAVATGRGWRSAWWSRRAEVAEGLVGALVVASSVVATGWFRQLWEMTSLWELSR</sequence>
<gene>
    <name evidence="4" type="ORF">GON03_13525</name>
</gene>
<dbReference type="RefSeq" id="WP_157343151.1">
    <property type="nucleotide sequence ID" value="NZ_WSEK01000004.1"/>
</dbReference>
<accession>A0A6L6XS73</accession>
<feature type="transmembrane region" description="Helical" evidence="2">
    <location>
        <begin position="426"/>
        <end position="446"/>
    </location>
</feature>
<evidence type="ECO:0000259" key="3">
    <source>
        <dbReference type="Pfam" id="PF19053"/>
    </source>
</evidence>
<feature type="region of interest" description="Disordered" evidence="1">
    <location>
        <begin position="77"/>
        <end position="97"/>
    </location>
</feature>